<dbReference type="InterPro" id="IPR038261">
    <property type="entry name" value="GPP34-like_sf"/>
</dbReference>
<name>I0UYP9_9PSEU</name>
<evidence type="ECO:0000256" key="4">
    <source>
        <dbReference type="ARBA" id="ARBA00023136"/>
    </source>
</evidence>
<dbReference type="EMBL" id="JH636049">
    <property type="protein sequence ID" value="EID53002.1"/>
    <property type="molecule type" value="Genomic_DNA"/>
</dbReference>
<dbReference type="RefSeq" id="WP_006237108.1">
    <property type="nucleotide sequence ID" value="NZ_JH636049.1"/>
</dbReference>
<dbReference type="GO" id="GO:0005737">
    <property type="term" value="C:cytoplasm"/>
    <property type="evidence" value="ECO:0007669"/>
    <property type="project" value="UniProtKB-ARBA"/>
</dbReference>
<gene>
    <name evidence="5" type="ORF">SacxiDRAFT_0733</name>
</gene>
<dbReference type="InterPro" id="IPR008628">
    <property type="entry name" value="GPP34-like"/>
</dbReference>
<protein>
    <submittedName>
        <fullName evidence="5">Phosphoprotein 3 (GPP34)</fullName>
    </submittedName>
</protein>
<dbReference type="Gene3D" id="1.10.3630.10">
    <property type="entry name" value="yeast vps74-n-term truncation variant domain like"/>
    <property type="match status" value="1"/>
</dbReference>
<organism evidence="5 6">
    <name type="scientific">Saccharomonospora xinjiangensis XJ-54</name>
    <dbReference type="NCBI Taxonomy" id="882086"/>
    <lineage>
        <taxon>Bacteria</taxon>
        <taxon>Bacillati</taxon>
        <taxon>Actinomycetota</taxon>
        <taxon>Actinomycetes</taxon>
        <taxon>Pseudonocardiales</taxon>
        <taxon>Pseudonocardiaceae</taxon>
        <taxon>Saccharomonospora</taxon>
    </lineage>
</organism>
<reference evidence="5 6" key="1">
    <citation type="submission" date="2012-01" db="EMBL/GenBank/DDBJ databases">
        <title>Improved High-Quality Draft sequence of Saccharomonospora xinjiangensis XJ-54.</title>
        <authorList>
            <consortium name="US DOE Joint Genome Institute"/>
            <person name="Lucas S."/>
            <person name="Han J."/>
            <person name="Lapidus A."/>
            <person name="Cheng J.-F."/>
            <person name="Goodwin L."/>
            <person name="Pitluck S."/>
            <person name="Peters L."/>
            <person name="Mikhailova N."/>
            <person name="Teshima H."/>
            <person name="Detter J.C."/>
            <person name="Han C."/>
            <person name="Tapia R."/>
            <person name="Land M."/>
            <person name="Hauser L."/>
            <person name="Kyrpides N."/>
            <person name="Ivanova N."/>
            <person name="Pagani I."/>
            <person name="Brambilla E.-M."/>
            <person name="Klenk H.-P."/>
            <person name="Woyke T."/>
        </authorList>
    </citation>
    <scope>NUCLEOTIDE SEQUENCE [LARGE SCALE GENOMIC DNA]</scope>
    <source>
        <strain evidence="5 6">XJ-54</strain>
    </source>
</reference>
<keyword evidence="4" id="KW-0472">Membrane</keyword>
<keyword evidence="3" id="KW-0446">Lipid-binding</keyword>
<sequence>MLLAEEMLLVAFDPEAGSEVLVTSELRWGLAGAVLIDLVLLGRVGVSTKADGGRRGRIVVRDGTPTGHGVLDDVLLRLFNGLAGQPIVRVIRTLAGADLKLHLLDGLVERGILRRSERRVLKVLVTVRWLAANPWYREQVKARLHRVLVHGEQPDVRTVAQLRLPGRAALKYIVGHENVKTARRALKTIKAADEPTGDRRRLAVMAICDAARKEASRGE</sequence>
<evidence type="ECO:0000256" key="1">
    <source>
        <dbReference type="ARBA" id="ARBA00004255"/>
    </source>
</evidence>
<dbReference type="Proteomes" id="UP000004691">
    <property type="component" value="Unassembled WGS sequence"/>
</dbReference>
<proteinExistence type="predicted"/>
<dbReference type="GO" id="GO:0012505">
    <property type="term" value="C:endomembrane system"/>
    <property type="evidence" value="ECO:0007669"/>
    <property type="project" value="UniProtKB-ARBA"/>
</dbReference>
<evidence type="ECO:0000256" key="3">
    <source>
        <dbReference type="ARBA" id="ARBA00023121"/>
    </source>
</evidence>
<comment type="subcellular location">
    <subcellularLocation>
        <location evidence="1">Golgi apparatus membrane</location>
        <topology evidence="1">Peripheral membrane protein</topology>
        <orientation evidence="1">Cytoplasmic side</orientation>
    </subcellularLocation>
</comment>
<evidence type="ECO:0000256" key="2">
    <source>
        <dbReference type="ARBA" id="ARBA00023034"/>
    </source>
</evidence>
<keyword evidence="2" id="KW-0333">Golgi apparatus</keyword>
<dbReference type="STRING" id="882086.SacxiDRAFT_0733"/>
<dbReference type="HOGENOM" id="CLU_080168_4_0_11"/>
<dbReference type="Pfam" id="PF05719">
    <property type="entry name" value="GPP34"/>
    <property type="match status" value="1"/>
</dbReference>
<evidence type="ECO:0000313" key="5">
    <source>
        <dbReference type="EMBL" id="EID53002.1"/>
    </source>
</evidence>
<accession>I0UYP9</accession>
<dbReference type="GO" id="GO:0070273">
    <property type="term" value="F:phosphatidylinositol-4-phosphate binding"/>
    <property type="evidence" value="ECO:0007669"/>
    <property type="project" value="InterPro"/>
</dbReference>
<evidence type="ECO:0000313" key="6">
    <source>
        <dbReference type="Proteomes" id="UP000004691"/>
    </source>
</evidence>
<dbReference type="OrthoDB" id="4962633at2"/>
<dbReference type="AlphaFoldDB" id="I0UYP9"/>
<keyword evidence="6" id="KW-1185">Reference proteome</keyword>